<gene>
    <name evidence="1" type="ORF">BV25DRAFT_1804179</name>
</gene>
<keyword evidence="2" id="KW-1185">Reference proteome</keyword>
<protein>
    <submittedName>
        <fullName evidence="1">Uncharacterized protein</fullName>
    </submittedName>
</protein>
<comment type="caution">
    <text evidence="1">The sequence shown here is derived from an EMBL/GenBank/DDBJ whole genome shotgun (WGS) entry which is preliminary data.</text>
</comment>
<dbReference type="EMBL" id="MU277208">
    <property type="protein sequence ID" value="KAI0062209.1"/>
    <property type="molecule type" value="Genomic_DNA"/>
</dbReference>
<evidence type="ECO:0000313" key="1">
    <source>
        <dbReference type="EMBL" id="KAI0062209.1"/>
    </source>
</evidence>
<dbReference type="Proteomes" id="UP000814140">
    <property type="component" value="Unassembled WGS sequence"/>
</dbReference>
<proteinExistence type="predicted"/>
<accession>A0ACB8T0F7</accession>
<name>A0ACB8T0F7_9AGAM</name>
<organism evidence="1 2">
    <name type="scientific">Artomyces pyxidatus</name>
    <dbReference type="NCBI Taxonomy" id="48021"/>
    <lineage>
        <taxon>Eukaryota</taxon>
        <taxon>Fungi</taxon>
        <taxon>Dikarya</taxon>
        <taxon>Basidiomycota</taxon>
        <taxon>Agaricomycotina</taxon>
        <taxon>Agaricomycetes</taxon>
        <taxon>Russulales</taxon>
        <taxon>Auriscalpiaceae</taxon>
        <taxon>Artomyces</taxon>
    </lineage>
</organism>
<reference evidence="1" key="1">
    <citation type="submission" date="2021-03" db="EMBL/GenBank/DDBJ databases">
        <authorList>
            <consortium name="DOE Joint Genome Institute"/>
            <person name="Ahrendt S."/>
            <person name="Looney B.P."/>
            <person name="Miyauchi S."/>
            <person name="Morin E."/>
            <person name="Drula E."/>
            <person name="Courty P.E."/>
            <person name="Chicoki N."/>
            <person name="Fauchery L."/>
            <person name="Kohler A."/>
            <person name="Kuo A."/>
            <person name="Labutti K."/>
            <person name="Pangilinan J."/>
            <person name="Lipzen A."/>
            <person name="Riley R."/>
            <person name="Andreopoulos W."/>
            <person name="He G."/>
            <person name="Johnson J."/>
            <person name="Barry K.W."/>
            <person name="Grigoriev I.V."/>
            <person name="Nagy L."/>
            <person name="Hibbett D."/>
            <person name="Henrissat B."/>
            <person name="Matheny P.B."/>
            <person name="Labbe J."/>
            <person name="Martin F."/>
        </authorList>
    </citation>
    <scope>NUCLEOTIDE SEQUENCE</scope>
    <source>
        <strain evidence="1">HHB10654</strain>
    </source>
</reference>
<sequence length="379" mass="40033">MSLLVVYNPASGNTTAGQYTTSTVLPLLAEHKLTPTKIASTEHPGHAGTIVLDFVASLPEKDTTITVVLISGDGTLHEIVNALYTAQTPLPSIRFVLIPGGTANALHTSFFPPPSSPAPEVQGEDSRRLASLHAFLSPTPHLTPLTLASTTLFPAESASAATPTSVISLVVASTALHASILADSEALRASHPGIERFKLAADANATTWYRARARLLPPVARYAPATREFVPVAAAELAGPFAYFLTTTNADRLEPAFRIAPLQRPGLASMDVVVVRPQRDASLAGAADEAERTRFKERLWGVLGGAYADGAHVDALYEGDGGDTVVEYFRAAGWEWEPESGDEKAHRVCADGTIFTIPNGGKAVSTVLNGHKLDLAVYA</sequence>
<reference evidence="1" key="2">
    <citation type="journal article" date="2022" name="New Phytol.">
        <title>Evolutionary transition to the ectomycorrhizal habit in the genomes of a hyperdiverse lineage of mushroom-forming fungi.</title>
        <authorList>
            <person name="Looney B."/>
            <person name="Miyauchi S."/>
            <person name="Morin E."/>
            <person name="Drula E."/>
            <person name="Courty P.E."/>
            <person name="Kohler A."/>
            <person name="Kuo A."/>
            <person name="LaButti K."/>
            <person name="Pangilinan J."/>
            <person name="Lipzen A."/>
            <person name="Riley R."/>
            <person name="Andreopoulos W."/>
            <person name="He G."/>
            <person name="Johnson J."/>
            <person name="Nolan M."/>
            <person name="Tritt A."/>
            <person name="Barry K.W."/>
            <person name="Grigoriev I.V."/>
            <person name="Nagy L.G."/>
            <person name="Hibbett D."/>
            <person name="Henrissat B."/>
            <person name="Matheny P.B."/>
            <person name="Labbe J."/>
            <person name="Martin F.M."/>
        </authorList>
    </citation>
    <scope>NUCLEOTIDE SEQUENCE</scope>
    <source>
        <strain evidence="1">HHB10654</strain>
    </source>
</reference>
<evidence type="ECO:0000313" key="2">
    <source>
        <dbReference type="Proteomes" id="UP000814140"/>
    </source>
</evidence>